<evidence type="ECO:0000256" key="7">
    <source>
        <dbReference type="ARBA" id="ARBA00023180"/>
    </source>
</evidence>
<feature type="transmembrane region" description="Helical" evidence="9">
    <location>
        <begin position="122"/>
        <end position="139"/>
    </location>
</feature>
<evidence type="ECO:0000313" key="12">
    <source>
        <dbReference type="RefSeq" id="XP_030754740.1"/>
    </source>
</evidence>
<dbReference type="InterPro" id="IPR045263">
    <property type="entry name" value="GLUT"/>
</dbReference>
<dbReference type="FunFam" id="1.20.1250.20:FF:001511">
    <property type="entry name" value="Solute carrier family 2, facilitated glucose transporter member 5"/>
    <property type="match status" value="1"/>
</dbReference>
<dbReference type="InterPro" id="IPR005829">
    <property type="entry name" value="Sugar_transporter_CS"/>
</dbReference>
<dbReference type="RefSeq" id="XP_030754740.1">
    <property type="nucleotide sequence ID" value="XM_030898880.1"/>
</dbReference>
<comment type="similarity">
    <text evidence="8">Belongs to the major facilitator superfamily. Sugar transporter (TC 2.A.1.1) family.</text>
</comment>
<dbReference type="PANTHER" id="PTHR23503">
    <property type="entry name" value="SOLUTE CARRIER FAMILY 2"/>
    <property type="match status" value="1"/>
</dbReference>
<dbReference type="SUPFAM" id="SSF103473">
    <property type="entry name" value="MFS general substrate transporter"/>
    <property type="match status" value="1"/>
</dbReference>
<evidence type="ECO:0000256" key="6">
    <source>
        <dbReference type="ARBA" id="ARBA00023136"/>
    </source>
</evidence>
<dbReference type="Proteomes" id="UP000504635">
    <property type="component" value="Unplaced"/>
</dbReference>
<dbReference type="AlphaFoldDB" id="A0A6J2XVG2"/>
<gene>
    <name evidence="12" type="primary">LOC115881419</name>
</gene>
<keyword evidence="5 9" id="KW-1133">Transmembrane helix</keyword>
<dbReference type="GeneID" id="115881419"/>
<keyword evidence="11" id="KW-1185">Reference proteome</keyword>
<keyword evidence="6 9" id="KW-0472">Membrane</keyword>
<feature type="transmembrane region" description="Helical" evidence="9">
    <location>
        <begin position="341"/>
        <end position="358"/>
    </location>
</feature>
<feature type="transmembrane region" description="Helical" evidence="9">
    <location>
        <begin position="299"/>
        <end position="321"/>
    </location>
</feature>
<feature type="domain" description="Major facilitator superfamily (MFS) profile" evidence="10">
    <location>
        <begin position="43"/>
        <end position="489"/>
    </location>
</feature>
<name>A0A6J2XVG2_SITOR</name>
<dbReference type="InterPro" id="IPR020846">
    <property type="entry name" value="MFS_dom"/>
</dbReference>
<dbReference type="OrthoDB" id="4540492at2759"/>
<evidence type="ECO:0000256" key="3">
    <source>
        <dbReference type="ARBA" id="ARBA00022475"/>
    </source>
</evidence>
<dbReference type="PRINTS" id="PR00171">
    <property type="entry name" value="SUGRTRNSPORT"/>
</dbReference>
<dbReference type="PROSITE" id="PS50850">
    <property type="entry name" value="MFS"/>
    <property type="match status" value="1"/>
</dbReference>
<feature type="transmembrane region" description="Helical" evidence="9">
    <location>
        <begin position="213"/>
        <end position="235"/>
    </location>
</feature>
<reference evidence="12" key="1">
    <citation type="submission" date="2025-08" db="UniProtKB">
        <authorList>
            <consortium name="RefSeq"/>
        </authorList>
    </citation>
    <scope>IDENTIFICATION</scope>
    <source>
        <tissue evidence="12">Gonads</tissue>
    </source>
</reference>
<feature type="transmembrane region" description="Helical" evidence="9">
    <location>
        <begin position="91"/>
        <end position="115"/>
    </location>
</feature>
<evidence type="ECO:0000259" key="10">
    <source>
        <dbReference type="PROSITE" id="PS50850"/>
    </source>
</evidence>
<feature type="transmembrane region" description="Helical" evidence="9">
    <location>
        <begin position="397"/>
        <end position="423"/>
    </location>
</feature>
<dbReference type="GO" id="GO:0005353">
    <property type="term" value="F:fructose transmembrane transporter activity"/>
    <property type="evidence" value="ECO:0007669"/>
    <property type="project" value="UniProtKB-ARBA"/>
</dbReference>
<evidence type="ECO:0000256" key="4">
    <source>
        <dbReference type="ARBA" id="ARBA00022692"/>
    </source>
</evidence>
<dbReference type="GO" id="GO:0005886">
    <property type="term" value="C:plasma membrane"/>
    <property type="evidence" value="ECO:0007669"/>
    <property type="project" value="UniProtKB-SubCell"/>
</dbReference>
<dbReference type="KEGG" id="soy:115881419"/>
<feature type="transmembrane region" description="Helical" evidence="9">
    <location>
        <begin position="370"/>
        <end position="391"/>
    </location>
</feature>
<feature type="transmembrane region" description="Helical" evidence="9">
    <location>
        <begin position="184"/>
        <end position="207"/>
    </location>
</feature>
<evidence type="ECO:0000256" key="2">
    <source>
        <dbReference type="ARBA" id="ARBA00022448"/>
    </source>
</evidence>
<proteinExistence type="inferred from homology"/>
<dbReference type="InterPro" id="IPR003663">
    <property type="entry name" value="Sugar/inositol_transpt"/>
</dbReference>
<sequence length="527" mass="57391">MEQQGECKVLFERNGDGVQYQLSPYRETSIRYPGWTRLLLLTGIATVIGSSTPVGYNIGVINTPGYIIKNFCNESIFTRFNVALRDSQLDILWSSIVSVFLIGGCVGSLSGSLLANKIGRKGGLGVASVLGVVAGIFFWCSKSANSIEMLLVGRIFGGLSAGLITTIMPMYLMELAPPHLKGATGALCPLGVTLGILIGQILSMYNILGNESNWPHCLALAAILQALYTITIAVLPESPKYLFIIKEEPSLAVKELKRIRNVSEDLLTGEIDLLKLEEQENVRQGEKWSIGRVLKSHDLLLPLVLVCILQAGQQLSGVNAVFYYSSNIFKSAGLSTTSSELATIGAGCCNIFMALMSVQTMSWFKRRTILQISIVMSALFLVILGLSISYINSYTWMPYLCIFGVLGYVLCYGLGLGPIPYFIGSELFEVGPRSSAMALGSMANWSGNFVIGLTFPTMASHIGAASFFMFASIAVAILLFVRIYLPETKGREACEIYNLVSNGFKSRPLQKHIVINPSIHFDDKDVL</sequence>
<dbReference type="Gene3D" id="1.20.1250.20">
    <property type="entry name" value="MFS general substrate transporter like domains"/>
    <property type="match status" value="1"/>
</dbReference>
<evidence type="ECO:0000256" key="9">
    <source>
        <dbReference type="SAM" id="Phobius"/>
    </source>
</evidence>
<dbReference type="NCBIfam" id="TIGR00879">
    <property type="entry name" value="SP"/>
    <property type="match status" value="1"/>
</dbReference>
<evidence type="ECO:0000256" key="1">
    <source>
        <dbReference type="ARBA" id="ARBA00004651"/>
    </source>
</evidence>
<organism evidence="11 12">
    <name type="scientific">Sitophilus oryzae</name>
    <name type="common">Rice weevil</name>
    <name type="synonym">Curculio oryzae</name>
    <dbReference type="NCBI Taxonomy" id="7048"/>
    <lineage>
        <taxon>Eukaryota</taxon>
        <taxon>Metazoa</taxon>
        <taxon>Ecdysozoa</taxon>
        <taxon>Arthropoda</taxon>
        <taxon>Hexapoda</taxon>
        <taxon>Insecta</taxon>
        <taxon>Pterygota</taxon>
        <taxon>Neoptera</taxon>
        <taxon>Endopterygota</taxon>
        <taxon>Coleoptera</taxon>
        <taxon>Polyphaga</taxon>
        <taxon>Cucujiformia</taxon>
        <taxon>Curculionidae</taxon>
        <taxon>Dryophthorinae</taxon>
        <taxon>Sitophilus</taxon>
    </lineage>
</organism>
<keyword evidence="2 8" id="KW-0813">Transport</keyword>
<feature type="transmembrane region" description="Helical" evidence="9">
    <location>
        <begin position="38"/>
        <end position="56"/>
    </location>
</feature>
<dbReference type="InterPro" id="IPR036259">
    <property type="entry name" value="MFS_trans_sf"/>
</dbReference>
<comment type="subcellular location">
    <subcellularLocation>
        <location evidence="1">Cell membrane</location>
        <topology evidence="1">Multi-pass membrane protein</topology>
    </subcellularLocation>
</comment>
<dbReference type="FunCoup" id="A0A6J2XVG2">
    <property type="interactions" value="129"/>
</dbReference>
<keyword evidence="3" id="KW-1003">Cell membrane</keyword>
<accession>A0A6J2XVG2</accession>
<dbReference type="GO" id="GO:1990539">
    <property type="term" value="P:fructose import across plasma membrane"/>
    <property type="evidence" value="ECO:0007669"/>
    <property type="project" value="UniProtKB-ARBA"/>
</dbReference>
<dbReference type="PROSITE" id="PS00217">
    <property type="entry name" value="SUGAR_TRANSPORT_2"/>
    <property type="match status" value="1"/>
</dbReference>
<dbReference type="InParanoid" id="A0A6J2XVG2"/>
<feature type="transmembrane region" description="Helical" evidence="9">
    <location>
        <begin position="461"/>
        <end position="481"/>
    </location>
</feature>
<evidence type="ECO:0000313" key="11">
    <source>
        <dbReference type="Proteomes" id="UP000504635"/>
    </source>
</evidence>
<dbReference type="PANTHER" id="PTHR23503:SF127">
    <property type="entry name" value="FI08437P-RELATED"/>
    <property type="match status" value="1"/>
</dbReference>
<dbReference type="Pfam" id="PF00083">
    <property type="entry name" value="Sugar_tr"/>
    <property type="match status" value="1"/>
</dbReference>
<evidence type="ECO:0000256" key="5">
    <source>
        <dbReference type="ARBA" id="ARBA00022989"/>
    </source>
</evidence>
<evidence type="ECO:0000256" key="8">
    <source>
        <dbReference type="RuleBase" id="RU003346"/>
    </source>
</evidence>
<keyword evidence="7" id="KW-0325">Glycoprotein</keyword>
<dbReference type="InterPro" id="IPR005828">
    <property type="entry name" value="MFS_sugar_transport-like"/>
</dbReference>
<feature type="transmembrane region" description="Helical" evidence="9">
    <location>
        <begin position="151"/>
        <end position="172"/>
    </location>
</feature>
<protein>
    <submittedName>
        <fullName evidence="12">Solute carrier family 2, facilitated glucose transporter member 5-like</fullName>
    </submittedName>
</protein>
<keyword evidence="4 9" id="KW-0812">Transmembrane</keyword>